<reference evidence="2" key="1">
    <citation type="submission" date="2018-05" db="EMBL/GenBank/DDBJ databases">
        <authorList>
            <person name="Lanie J.A."/>
            <person name="Ng W.-L."/>
            <person name="Kazmierczak K.M."/>
            <person name="Andrzejewski T.M."/>
            <person name="Davidsen T.M."/>
            <person name="Wayne K.J."/>
            <person name="Tettelin H."/>
            <person name="Glass J.I."/>
            <person name="Rusch D."/>
            <person name="Podicherti R."/>
            <person name="Tsui H.-C.T."/>
            <person name="Winkler M.E."/>
        </authorList>
    </citation>
    <scope>NUCLEOTIDE SEQUENCE</scope>
</reference>
<dbReference type="EMBL" id="UINC01021779">
    <property type="protein sequence ID" value="SVA90070.1"/>
    <property type="molecule type" value="Genomic_DNA"/>
</dbReference>
<name>A0A381ZLD8_9ZZZZ</name>
<evidence type="ECO:0000256" key="1">
    <source>
        <dbReference type="SAM" id="Phobius"/>
    </source>
</evidence>
<dbReference type="AlphaFoldDB" id="A0A381ZLD8"/>
<feature type="transmembrane region" description="Helical" evidence="1">
    <location>
        <begin position="23"/>
        <end position="42"/>
    </location>
</feature>
<organism evidence="2">
    <name type="scientific">marine metagenome</name>
    <dbReference type="NCBI Taxonomy" id="408172"/>
    <lineage>
        <taxon>unclassified sequences</taxon>
        <taxon>metagenomes</taxon>
        <taxon>ecological metagenomes</taxon>
    </lineage>
</organism>
<evidence type="ECO:0000313" key="2">
    <source>
        <dbReference type="EMBL" id="SVA90070.1"/>
    </source>
</evidence>
<accession>A0A381ZLD8</accession>
<protein>
    <submittedName>
        <fullName evidence="2">Uncharacterized protein</fullName>
    </submittedName>
</protein>
<gene>
    <name evidence="2" type="ORF">METZ01_LOCUS142924</name>
</gene>
<proteinExistence type="predicted"/>
<sequence length="149" mass="17152">VQKISSTDQQGLMLMSRWVDYDMINRIITLLCFIVIGFSQSLDYANFQVNIFNNPYPANIFIHTMGAQPRYMAVIDSVLNPTWFINSGPLGLDFKVNQNKLSYFNRIDQSWILLNEYMVETDTLKCVGGYNADYHDIQIMNDGGYLLQA</sequence>
<keyword evidence="1" id="KW-0472">Membrane</keyword>
<keyword evidence="1" id="KW-0812">Transmembrane</keyword>
<feature type="non-terminal residue" evidence="2">
    <location>
        <position position="1"/>
    </location>
</feature>
<keyword evidence="1" id="KW-1133">Transmembrane helix</keyword>
<feature type="non-terminal residue" evidence="2">
    <location>
        <position position="149"/>
    </location>
</feature>